<feature type="region of interest" description="Disordered" evidence="3">
    <location>
        <begin position="1838"/>
        <end position="1869"/>
    </location>
</feature>
<keyword evidence="2" id="KW-0175">Coiled coil</keyword>
<feature type="region of interest" description="Disordered" evidence="3">
    <location>
        <begin position="2591"/>
        <end position="2610"/>
    </location>
</feature>
<dbReference type="GO" id="GO:0045053">
    <property type="term" value="P:protein retention in Golgi apparatus"/>
    <property type="evidence" value="ECO:0007669"/>
    <property type="project" value="TreeGrafter"/>
</dbReference>
<evidence type="ECO:0000259" key="4">
    <source>
        <dbReference type="PROSITE" id="PS50003"/>
    </source>
</evidence>
<dbReference type="KEGG" id="tet:TTHERM_00752150"/>
<name>Q23NK5_TETTS</name>
<dbReference type="SUPFAM" id="SSF50729">
    <property type="entry name" value="PH domain-like"/>
    <property type="match status" value="1"/>
</dbReference>
<feature type="region of interest" description="Disordered" evidence="3">
    <location>
        <begin position="1699"/>
        <end position="1721"/>
    </location>
</feature>
<evidence type="ECO:0000313" key="6">
    <source>
        <dbReference type="Proteomes" id="UP000009168"/>
    </source>
</evidence>
<evidence type="ECO:0000313" key="5">
    <source>
        <dbReference type="EMBL" id="EAR98069.2"/>
    </source>
</evidence>
<protein>
    <submittedName>
        <fullName evidence="5">PH domain protein, putative</fullName>
    </submittedName>
</protein>
<organism evidence="5 6">
    <name type="scientific">Tetrahymena thermophila (strain SB210)</name>
    <dbReference type="NCBI Taxonomy" id="312017"/>
    <lineage>
        <taxon>Eukaryota</taxon>
        <taxon>Sar</taxon>
        <taxon>Alveolata</taxon>
        <taxon>Ciliophora</taxon>
        <taxon>Intramacronucleata</taxon>
        <taxon>Oligohymenophorea</taxon>
        <taxon>Hymenostomatida</taxon>
        <taxon>Tetrahymenina</taxon>
        <taxon>Tetrahymenidae</taxon>
        <taxon>Tetrahymena</taxon>
    </lineage>
</organism>
<dbReference type="HOGENOM" id="CLU_000089_0_0_1"/>
<dbReference type="Gene3D" id="2.30.29.30">
    <property type="entry name" value="Pleckstrin-homology domain (PH domain)/Phosphotyrosine-binding domain (PTB)"/>
    <property type="match status" value="1"/>
</dbReference>
<proteinExistence type="inferred from homology"/>
<evidence type="ECO:0000256" key="3">
    <source>
        <dbReference type="SAM" id="MobiDB-lite"/>
    </source>
</evidence>
<feature type="compositionally biased region" description="Basic and acidic residues" evidence="3">
    <location>
        <begin position="2193"/>
        <end position="2208"/>
    </location>
</feature>
<accession>Q23NK5</accession>
<dbReference type="Proteomes" id="UP000009168">
    <property type="component" value="Unassembled WGS sequence"/>
</dbReference>
<feature type="region of interest" description="Disordered" evidence="3">
    <location>
        <begin position="3340"/>
        <end position="3359"/>
    </location>
</feature>
<comment type="similarity">
    <text evidence="1">Belongs to the VPS13 family.</text>
</comment>
<dbReference type="InterPro" id="IPR001849">
    <property type="entry name" value="PH_domain"/>
</dbReference>
<dbReference type="InParanoid" id="Q23NK5"/>
<dbReference type="GeneID" id="7846481"/>
<feature type="coiled-coil region" evidence="2">
    <location>
        <begin position="3534"/>
        <end position="3590"/>
    </location>
</feature>
<dbReference type="EMBL" id="GG662655">
    <property type="protein sequence ID" value="EAR98069.2"/>
    <property type="molecule type" value="Genomic_DNA"/>
</dbReference>
<feature type="domain" description="PH" evidence="4">
    <location>
        <begin position="4373"/>
        <end position="4470"/>
    </location>
</feature>
<gene>
    <name evidence="5" type="ORF">TTHERM_00752150</name>
</gene>
<reference evidence="6" key="1">
    <citation type="journal article" date="2006" name="PLoS Biol.">
        <title>Macronuclear genome sequence of the ciliate Tetrahymena thermophila, a model eukaryote.</title>
        <authorList>
            <person name="Eisen J.A."/>
            <person name="Coyne R.S."/>
            <person name="Wu M."/>
            <person name="Wu D."/>
            <person name="Thiagarajan M."/>
            <person name="Wortman J.R."/>
            <person name="Badger J.H."/>
            <person name="Ren Q."/>
            <person name="Amedeo P."/>
            <person name="Jones K.M."/>
            <person name="Tallon L.J."/>
            <person name="Delcher A.L."/>
            <person name="Salzberg S.L."/>
            <person name="Silva J.C."/>
            <person name="Haas B.J."/>
            <person name="Majoros W.H."/>
            <person name="Farzad M."/>
            <person name="Carlton J.M."/>
            <person name="Smith R.K. Jr."/>
            <person name="Garg J."/>
            <person name="Pearlman R.E."/>
            <person name="Karrer K.M."/>
            <person name="Sun L."/>
            <person name="Manning G."/>
            <person name="Elde N.C."/>
            <person name="Turkewitz A.P."/>
            <person name="Asai D.J."/>
            <person name="Wilkes D.E."/>
            <person name="Wang Y."/>
            <person name="Cai H."/>
            <person name="Collins K."/>
            <person name="Stewart B.A."/>
            <person name="Lee S.R."/>
            <person name="Wilamowska K."/>
            <person name="Weinberg Z."/>
            <person name="Ruzzo W.L."/>
            <person name="Wloga D."/>
            <person name="Gaertig J."/>
            <person name="Frankel J."/>
            <person name="Tsao C.-C."/>
            <person name="Gorovsky M.A."/>
            <person name="Keeling P.J."/>
            <person name="Waller R.F."/>
            <person name="Patron N.J."/>
            <person name="Cherry J.M."/>
            <person name="Stover N.A."/>
            <person name="Krieger C.J."/>
            <person name="del Toro C."/>
            <person name="Ryder H.F."/>
            <person name="Williamson S.C."/>
            <person name="Barbeau R.A."/>
            <person name="Hamilton E.P."/>
            <person name="Orias E."/>
        </authorList>
    </citation>
    <scope>NUCLEOTIDE SEQUENCE [LARGE SCALE GENOMIC DNA]</scope>
    <source>
        <strain evidence="6">SB210</strain>
    </source>
</reference>
<feature type="coiled-coil region" evidence="2">
    <location>
        <begin position="95"/>
        <end position="122"/>
    </location>
</feature>
<feature type="region of interest" description="Disordered" evidence="3">
    <location>
        <begin position="3374"/>
        <end position="3409"/>
    </location>
</feature>
<dbReference type="OrthoDB" id="298113at2759"/>
<feature type="region of interest" description="Disordered" evidence="3">
    <location>
        <begin position="876"/>
        <end position="895"/>
    </location>
</feature>
<dbReference type="PANTHER" id="PTHR16166">
    <property type="entry name" value="VACUOLAR PROTEIN SORTING-ASSOCIATED PROTEIN VPS13"/>
    <property type="match status" value="1"/>
</dbReference>
<feature type="compositionally biased region" description="Polar residues" evidence="3">
    <location>
        <begin position="1840"/>
        <end position="1869"/>
    </location>
</feature>
<evidence type="ECO:0000256" key="1">
    <source>
        <dbReference type="ARBA" id="ARBA00006545"/>
    </source>
</evidence>
<dbReference type="PROSITE" id="PS50003">
    <property type="entry name" value="PH_DOMAIN"/>
    <property type="match status" value="1"/>
</dbReference>
<evidence type="ECO:0000256" key="2">
    <source>
        <dbReference type="SAM" id="Coils"/>
    </source>
</evidence>
<feature type="compositionally biased region" description="Basic residues" evidence="3">
    <location>
        <begin position="2209"/>
        <end position="2233"/>
    </location>
</feature>
<dbReference type="InterPro" id="IPR011993">
    <property type="entry name" value="PH-like_dom_sf"/>
</dbReference>
<feature type="compositionally biased region" description="Polar residues" evidence="3">
    <location>
        <begin position="3374"/>
        <end position="3387"/>
    </location>
</feature>
<keyword evidence="6" id="KW-1185">Reference proteome</keyword>
<feature type="region of interest" description="Disordered" evidence="3">
    <location>
        <begin position="2174"/>
        <end position="2250"/>
    </location>
</feature>
<dbReference type="RefSeq" id="XP_001018314.2">
    <property type="nucleotide sequence ID" value="XM_001018314.2"/>
</dbReference>
<dbReference type="eggNOG" id="KOG1809">
    <property type="taxonomic scope" value="Eukaryota"/>
</dbReference>
<feature type="region of interest" description="Disordered" evidence="3">
    <location>
        <begin position="3982"/>
        <end position="4001"/>
    </location>
</feature>
<sequence length="5213" mass="610453">MFKFAPLNWASSFLLSNILQPYFQGFDEKQVSLGLWQGEIELNNLELKPDVLVMLDIDLEILNNKIEKVTIKIPWKNLRTEPIVVSIEGFCLSLKQCYQQNEKEATENLQKLQKLKEIALQKFDKELQDRKNQQKNKEKGEKQGFFMSKLKDMLNNLQVRLKNAKFSYTRQINDFEIAKLGLHVSEVVLQQMNEKKLVQNTLELGYVFKQISITGLQVYFDFYEQSQFEYLNLKKKESKEFLDESVLHLQDKSIFKEKDFFSEDIQIVKDFNIQCILKMKFQDGLELDLGVSTSKIILVLQQQQIRMLIKLINDFKWYRRDRPLISPMKEIFIKEDPEQQKQTRKQRQEKQMFKKGVVQWWQYLIKRIREENRINQKIKFRHIDRIINDEVYKRLYTATQIMSKPLPKKKKDFIKRYEYDNSLAQIILIRQFALEKISQMTEGLQSDDKSVQNACLEWFRKFDQSIQLNSIKRISNDISSKKSIYSGEVKGSKKHIILNLKIDSIEINVNENNMISDIKNLYNQVLLFKKELKKYPKLQKQVLNHLTKNFLSELSHTKNHQQRSQLIQQNFQNSVNQIDLNNFIENLSQNEEEFISFNQQDMKSEYFKNNKQSPLKKQGKNQEKQNEYLLRISIDTLRVQIDQQQNQKVIKFQFRELEGIDLHTKNIHYSRFIYIPNGVKLFINSLVVKKFIKADKSEEYENVVHNHIDFQVDSIDFIFTKPFFERCRALHQLIIFNADKIFEAQKNLNQKLQKILFEKILQTQPKDSSKSNISVNMGRINIYFPINYQIRSDIFLIQLKNLKSYKREHDSLLVLQQNDAYSYHTENHNKSENSKEMITFFTSVDSLRLMFVKSYDWEEYENVFLVNYAKLNQSTKSNSMKESTKDQSNNFTNNNFQMPQKNININLNNNQQYSQNNEKLKNHKPYVSILETLQIVVRIDQEDSEMQFDNFTQQTATATIKDYKNVIYPHSFKISLDLPFLIFNFDLKQIHILNYLATKWLIQGVNLFQAIKNQTLIGYDQKTNLYNHEKKLRKSNIFDKRESEQERYFNSQYGYNNSNGFLQTEYQDYANNYDIQQDRIIDLLENFIVLRVKVNLEGLMFNLAINSQEAFQNNNIPQAATQSFHSNDLFAFYLKNIKFIFIEKVQEQNLNLTIETIVLEQKNCYDIQLKDPLANLSSKLLSQSDYAKLYANQYIEKNNIQTKVLDQLNEEDFNENAQQKQNLNCYNFHAHNQQLSGATVMGNVNDNLNIKQAKYQDLFDEIDTAKGFNHDLNEEIEDLKAIGEGLSVIQENEVHVNNQHQYQQEVMQEKVKDFVIEQKETKNKNQENIKNYLNDGIYTKLQDYQTLSSKRCSYCFQNGKNSCGLILNFMNYPSNSNNQSNPNNTKDHLFSTINFSQTPNKNSKLGTTVFHTNTNSKLNQEREEYNEPDLRLSFKVFRNALRKQLSEENQKQFSEIDIQLKQTIFTMDPAMIQQIKLILDSVSVFTKINIENFQQYMKWMGFWPDFYQEEHEVFLEQETIKQSHPDASNEIPSTNICAKTDGITIIFVHKKENIFLMNLEKFGFQMRSFQLLTKVEFFSQNVSFFETHDKIGAHSTVIESLKHEDPNTLKGEFIIYKNEQLASIQKFKTYLGIKLYGVKVIFLKRSTYEIQLYIRAHILQALQKQLSAKDEEMINKKFKKRILKYFKLPILEEHNQTVKNEKESQSFQHHHQNQQQSSIFNNSKLNTEDQANDENKGSTFRLELLILDSQAIGFRNSLSNDAIYLHFQKLGMWTTGAWGMDEGELILTELLQNEITKGGNDLEFQEVTSNEQQQMQDWQKAMKLVDQVNEVIFEKEFEGQMSQNNEDDQACQSNTNRSRSHTIASDFNQTTKNYLENQTPEASHSMTFSESQQSDQSIINYESLILIKIKGIQIRTKEGKENSDLVAVDPGKDWSIVLKILTDERFNEENPGMNQDRNPLKIDIRINALNLYIWDHDYKTICKFFQENLGEQPQTVIPSGTTDLKNEETWCFIDIRLNKAQAKIFQGDRGEYIKYYHSNYCNKNLQRDINSIYCRCKDNAINNNEASIGELEIKDLIYKFYMQEYGGKTMKLFVGHINLDDNRKNSKINGRKVLYDLNLQEFNIFEELSTFDQNVDDNQNIIFQNIDENNQDIDNNSQSDEMEIYENFDQIDENEGQKEEENSGTEQSNLENEQSKDSKQDKKQEIKKKDKQNHHHKHEDKHKIKHKKSLKKSPLKEKNNSNQKNVDNNENKEIKAEIIKIVEEKKDEVINKEEQKQQEQQIQTPQNNQNCFQRFCSSIKNILSCSCMRRKQVQEKKENANVLQQEQGCVDLQKQDLYLVENNAQQNGAAQNLKMNNRDENNIYSHQQLVPNEIEKVVQFEHNNEHEIMHYKQDCNPNSFQLKKKSSSVSLDKVDLNQDIIESNSIEREWPTDNYPKRKKKIYKLVESLKKTIANPKSDYEDLQNEFDLMYKLHEKNKCDFKFIFRSRPDGEKLIKMMIENKTVYLGIDLISDIVRFFRNPYNGSDFQPNVKQSPYFNNFAQMTVEIKASNLMCFTKSEEGEVQTEKQPPPPKIMRQGSIFVTNNYNFQSSATQNQSQGGKKHERETKENISSNNSTLAFFLDSKYTHKWKGDSYFGPGSVKITVDTDIKKVILIQNQSAFSSASPNNLNSPSQKPMQGFPFNLQKKKSSEVTSALNNYSQINQNISKDSFISGIQQNKSKQPSKSQYFNPNLFHQVSADSYMQNNTPNNQQQQQMNNNNFNFNNQNLFMQNQTNITNLNNQSTQPTQQNANNQSQNNVFQPATSITFQNQNYQSQYQSYLQNQTQTIVENIKLVFETTYELDFVRNKDQQQRNVIIQTNGQSNTKDKLAQQKQFDLNEHSYRRTNISVTNNKKNKNEHQASVTTLVKLQKVIKSMMQPTSTPLSIPYIPVQSTVPMSPFFDYNVQILTLKVEKFHFEILKNNFGVKILALKFDNLYAKKIQKLNNSLFGLKGAISIDYFNKRRITYEPLLEPWIFMVRQERIGNSHNLTIQNFESKKDQNMLPLLKEHHNSFNLNVTLSCLETIMEAYRIYKGTMTDEEPYMIINKTGLPIEVKDSNKENSQPQELQNQQKTKWQGWKEVYALRMQKQKQVQKLNDNKALINLNILNNMHNASNSNNNSFFNVASQMINYNQNNLANQENANQGGNYDGTAPMSIFRKDQKNGEQNINGQIQEISDEEKERLSPLVMNSDNFQKYTTNPIHEGDEQQEFNNNMEENGRINTQGSQQPPQRNLKLVIKQVSDHSKDQNNNQGTQDSNNNLLNLQALDQQGKPLNSAHSIRQKNKSNSSQHLNFYNYNLNADDQNNQSVEDKNNDNKNLPPIMILEKFNSIKSDQQTKVNLSKSQMRKNSQEFKPNLLGVNNENQIEPQRIRKSTDAYLEAANQKNQKKGDLGNLLNIQQPNQQKQVSILNSPKQNLTSSINLNNQQKKSSENKKLGPSSLFNKSNLMQTLKMNNLLSSQKNRQYLFRQIKRIQLDHVGKILIPLKLDKNELFEKKKAQENTLLLKAKNQQLQKKKTQKDAKNQEKDFTLMKAFMSNLTSLQKNINKLGQELISTLLNKKVNESGKTYLLVDNKLNPQTGSKEITISSSVKFFNNLCRTIVIEFQTEVETGQQKQQNQFSLIEQNSFFEIPLDKLEVCAYVRLFPYLLDKDNQPIPYNQINGHYEFVLLSSLIKDKTSYNDYTVDEDDIISDILKDQIQGVNVEKGNRLIYKEDYEVNPHIEKADNDKSLKSPTKKLSQISKILENEQQRQIAHSDLIYFLVTCVKTKHSASYSLSEKEFAYETTLIINPIFKFINATVSNVNIIYGMNVPLKPIQSKLNQSKTKIEPKQIVPKDRLECTSCPSSEDLQIVISLNLYRQTKELKIFTKHEQKYKIDLRLENFMKKSIILYLDVVKLSEKSREIVLFCPYLILNNSGYKEIKIREFGLTTNIDSHQDEDEDNFFNRKDRNHNSIQGAGSSQKKRPSIFEINNNDAKIDSYMKPIKSQNKIENILDENGNPIQRSEKESKRHTISENEEEIQNLKQLRMFSTSKTMNKIQIGLCPKGRKDRDSANWSQPISLQAADGIFIIQDKKSDYRNQFEFGITIESAPGFWSRSKIICITPRYMIRNESSYDIILKQNKSNYKDVLKECCQLEGKYENSKVSVKTFYWSDYKLPQECIIQLLGQRLNEDTVQEFKNTTTNKFRIDKVGDIAVKIKFDQDVQQGGDEEIQYLKISTQLEDNIFIVTIMNEDKMNPPFFIENQTKHEIYYGQHIQETKNLWCLRRKKQEMRQISTQVLYPGEKKKFTWDEWVVENDHILGVEIENETVYYNIDKIKDYPPIKIRESADELNKKKAINKKFLYKKGKIRLKFKAVDQYTTKFIILDVFQQKMKVYDEKKEVSGEVINLKGANIEDVRDQQFLMIKGNQHFYFEAISEKEAKEWTEYLWRAILLTTPDLVQFKIEPMERTKVLCFYQVKYEDEMNQNNENKQGDMNNDKMLLENDEEDNQEQDKAQTTFIFKITNTVGISFIDNIPKEILQISFKNLNLIYSLSNEQEDKIRKNILDDIDNNPNFLNNNAPTPNQNSLIANTQIQNTLANNLQNNNTTNPMMKDNQMISVTQNQNQQSLINNEPEVNQRIFANQRALLSLQIDSIIINNQIENTQFPVILAPTKRKTGDPFFIISVLWKNHVQKNNQNKNKKNKLVSYIHQTSFYVDTIEIRIDDHILDTAISYFNQVRNIISIKNNSDSFTELRIFKFEDIEDRLSMALENQNGNNQILNYIKNLRVEPIDICFTFRSSPGHSLTASTKNIIGDFGLTLASIDQAKIKLSQLLMTHIFGSIKDIFTRITKHFSQQFMRQLYKLLGSFDFLGSPVSLIENLGTSVVDMLYQPFYALVKGKSGYKFGEKFAIGAVNLISSSISGVYKTINKIIGTIMKLLASFTLHKQYIHSRQIRLNRTIKNVKEGVIIGLKNFFIDLWQTLTGIFRRPVSEAKHGGILGFFLGLYQAAVSLVIRPTVAMYDLITTIIQGLQNTAQYEEHIMDTRSRPIRQFGDNKQLIPYEFKAAIGIDIIKRYKLKIFEHETILFFDELIIKKLKKKNIESQIILSDIRIVYVKKHSSIAYKKIMLHKIKKIKYDESSKKMKIKMHVPVKKVCVRQKFDIYLKYESKERAQLLLDQIIKYQSLQRIPQFEVKLD</sequence>
<dbReference type="PANTHER" id="PTHR16166:SF93">
    <property type="entry name" value="INTERMEMBRANE LIPID TRANSFER PROTEIN VPS13"/>
    <property type="match status" value="1"/>
</dbReference>
<dbReference type="GO" id="GO:0006623">
    <property type="term" value="P:protein targeting to vacuole"/>
    <property type="evidence" value="ECO:0007669"/>
    <property type="project" value="TreeGrafter"/>
</dbReference>
<dbReference type="InterPro" id="IPR026847">
    <property type="entry name" value="VPS13"/>
</dbReference>